<dbReference type="KEGG" id="bca:BCE_0648"/>
<dbReference type="HOGENOM" id="CLU_3394876_0_0_9"/>
<organism evidence="1 2">
    <name type="scientific">Bacillus cereus (strain ATCC 10987 / NRS 248)</name>
    <dbReference type="NCBI Taxonomy" id="222523"/>
    <lineage>
        <taxon>Bacteria</taxon>
        <taxon>Bacillati</taxon>
        <taxon>Bacillota</taxon>
        <taxon>Bacilli</taxon>
        <taxon>Bacillales</taxon>
        <taxon>Bacillaceae</taxon>
        <taxon>Bacillus</taxon>
        <taxon>Bacillus cereus group</taxon>
    </lineage>
</organism>
<gene>
    <name evidence="1" type="ordered locus">BCE_0648</name>
</gene>
<sequence length="31" mass="3394">MSYLLNNMCVKTPVVVNTTGVILFIKSAHLS</sequence>
<dbReference type="EMBL" id="AE017194">
    <property type="protein sequence ID" value="AAS39581.1"/>
    <property type="molecule type" value="Genomic_DNA"/>
</dbReference>
<evidence type="ECO:0000313" key="2">
    <source>
        <dbReference type="Proteomes" id="UP000002527"/>
    </source>
</evidence>
<dbReference type="AlphaFoldDB" id="Q73DR4"/>
<protein>
    <submittedName>
        <fullName evidence="1">Uncharacterized protein</fullName>
    </submittedName>
</protein>
<accession>Q73DR4</accession>
<dbReference type="Proteomes" id="UP000002527">
    <property type="component" value="Chromosome"/>
</dbReference>
<name>Q73DR4_BACC1</name>
<reference evidence="1 2" key="1">
    <citation type="journal article" date="2004" name="Nucleic Acids Res.">
        <title>The genome sequence of Bacillus cereus ATCC 10987 reveals metabolic adaptations and a large plasmid related to Bacillus anthracis pXO1.</title>
        <authorList>
            <person name="Rasko D.A."/>
            <person name="Ravel J."/>
            <person name="Okstad O.A."/>
            <person name="Helgason E."/>
            <person name="Cer R.Z."/>
            <person name="Jiang L."/>
            <person name="Shores K.A."/>
            <person name="Fouts D.E."/>
            <person name="Tourasse N.J."/>
            <person name="Angiuoli S.V."/>
            <person name="Kolonay J."/>
            <person name="Nelson W.C."/>
            <person name="Kolsto A.-B."/>
            <person name="Fraser C.M."/>
            <person name="Read T.D."/>
        </authorList>
    </citation>
    <scope>NUCLEOTIDE SEQUENCE [LARGE SCALE GENOMIC DNA]</scope>
    <source>
        <strain evidence="2">ATCC 10987 / NRS 248</strain>
    </source>
</reference>
<proteinExistence type="predicted"/>
<evidence type="ECO:0000313" key="1">
    <source>
        <dbReference type="EMBL" id="AAS39581.1"/>
    </source>
</evidence>